<dbReference type="AlphaFoldDB" id="A0A9P5PY81"/>
<reference evidence="1" key="1">
    <citation type="submission" date="2020-11" db="EMBL/GenBank/DDBJ databases">
        <authorList>
            <consortium name="DOE Joint Genome Institute"/>
            <person name="Ahrendt S."/>
            <person name="Riley R."/>
            <person name="Andreopoulos W."/>
            <person name="Labutti K."/>
            <person name="Pangilinan J."/>
            <person name="Ruiz-Duenas F.J."/>
            <person name="Barrasa J.M."/>
            <person name="Sanchez-Garcia M."/>
            <person name="Camarero S."/>
            <person name="Miyauchi S."/>
            <person name="Serrano A."/>
            <person name="Linde D."/>
            <person name="Babiker R."/>
            <person name="Drula E."/>
            <person name="Ayuso-Fernandez I."/>
            <person name="Pacheco R."/>
            <person name="Padilla G."/>
            <person name="Ferreira P."/>
            <person name="Barriuso J."/>
            <person name="Kellner H."/>
            <person name="Castanera R."/>
            <person name="Alfaro M."/>
            <person name="Ramirez L."/>
            <person name="Pisabarro A.G."/>
            <person name="Kuo A."/>
            <person name="Tritt A."/>
            <person name="Lipzen A."/>
            <person name="He G."/>
            <person name="Yan M."/>
            <person name="Ng V."/>
            <person name="Cullen D."/>
            <person name="Martin F."/>
            <person name="Rosso M.-N."/>
            <person name="Henrissat B."/>
            <person name="Hibbett D."/>
            <person name="Martinez A.T."/>
            <person name="Grigoriev I.V."/>
        </authorList>
    </citation>
    <scope>NUCLEOTIDE SEQUENCE</scope>
    <source>
        <strain evidence="1">AH 40177</strain>
    </source>
</reference>
<organism evidence="1 2">
    <name type="scientific">Rhodocollybia butyracea</name>
    <dbReference type="NCBI Taxonomy" id="206335"/>
    <lineage>
        <taxon>Eukaryota</taxon>
        <taxon>Fungi</taxon>
        <taxon>Dikarya</taxon>
        <taxon>Basidiomycota</taxon>
        <taxon>Agaricomycotina</taxon>
        <taxon>Agaricomycetes</taxon>
        <taxon>Agaricomycetidae</taxon>
        <taxon>Agaricales</taxon>
        <taxon>Marasmiineae</taxon>
        <taxon>Omphalotaceae</taxon>
        <taxon>Rhodocollybia</taxon>
    </lineage>
</organism>
<dbReference type="Proteomes" id="UP000772434">
    <property type="component" value="Unassembled WGS sequence"/>
</dbReference>
<dbReference type="InterPro" id="IPR025533">
    <property type="entry name" value="DUF4419"/>
</dbReference>
<dbReference type="PANTHER" id="PTHR31252">
    <property type="entry name" value="DUF4419 DOMAIN-CONTAINING PROTEIN"/>
    <property type="match status" value="1"/>
</dbReference>
<gene>
    <name evidence="1" type="ORF">BDP27DRAFT_1361330</name>
</gene>
<name>A0A9P5PY81_9AGAR</name>
<dbReference type="PANTHER" id="PTHR31252:SF11">
    <property type="entry name" value="DUF4419 DOMAIN-CONTAINING PROTEIN"/>
    <property type="match status" value="1"/>
</dbReference>
<keyword evidence="2" id="KW-1185">Reference proteome</keyword>
<evidence type="ECO:0000313" key="1">
    <source>
        <dbReference type="EMBL" id="KAF9072083.1"/>
    </source>
</evidence>
<accession>A0A9P5PY81</accession>
<sequence length="413" mass="46198">MPISFFPAKHGANPLPKSPTPASNTPASFLKSACGETGNKAGEILQSSFASKKISDAVLPTSNGLVDTIIKAYGGHHALVLRPDDVWLCILTQFSFYVDANAESLRSIFVAHEGKKELTVTAVGTRYTVDFGHMARTMTERLRENINDPSVVDWITPKFSTTTLNDVVVSSVLMMATMKHYFSYTFRIICGIPKVTLEGEKSDWQELLRRIERLKEYGEEPTRWYGLLHPILSQFVKAFDNPDGKENIEFWDGVVIRPKTNLCGGPDLSGWITAFCVWTNHGKWMGPRAVPSSHAYHEIHTSDIPMGYAEVDVKVDDNGALFQTIMVSGLVGMQVCDSNDKTLSPEGLRDTIKPAPGWWIFIQRDDYITPEEEMRQLMKKLEEDFPLIPKQNLVQHQPDVAPIVINVLGPTMQ</sequence>
<evidence type="ECO:0000313" key="2">
    <source>
        <dbReference type="Proteomes" id="UP000772434"/>
    </source>
</evidence>
<dbReference type="Pfam" id="PF14388">
    <property type="entry name" value="DUF4419"/>
    <property type="match status" value="1"/>
</dbReference>
<dbReference type="EMBL" id="JADNRY010000027">
    <property type="protein sequence ID" value="KAF9072083.1"/>
    <property type="molecule type" value="Genomic_DNA"/>
</dbReference>
<proteinExistence type="predicted"/>
<protein>
    <submittedName>
        <fullName evidence="1">Uncharacterized protein</fullName>
    </submittedName>
</protein>
<comment type="caution">
    <text evidence="1">The sequence shown here is derived from an EMBL/GenBank/DDBJ whole genome shotgun (WGS) entry which is preliminary data.</text>
</comment>
<dbReference type="OrthoDB" id="9978173at2759"/>